<reference evidence="6 7" key="1">
    <citation type="journal article" date="2014" name="PLoS Genet.">
        <title>Phylogenetically driven sequencing of extremely halophilic archaea reveals strategies for static and dynamic osmo-response.</title>
        <authorList>
            <person name="Becker E.A."/>
            <person name="Seitzer P.M."/>
            <person name="Tritt A."/>
            <person name="Larsen D."/>
            <person name="Krusor M."/>
            <person name="Yao A.I."/>
            <person name="Wu D."/>
            <person name="Madern D."/>
            <person name="Eisen J.A."/>
            <person name="Darling A.E."/>
            <person name="Facciotti M.T."/>
        </authorList>
    </citation>
    <scope>NUCLEOTIDE SEQUENCE [LARGE SCALE GENOMIC DNA]</scope>
    <source>
        <strain evidence="6 7">JCM 12255</strain>
    </source>
</reference>
<dbReference type="Gene3D" id="3.90.76.10">
    <property type="entry name" value="Dipeptide-binding Protein, Domain 1"/>
    <property type="match status" value="1"/>
</dbReference>
<dbReference type="EMBL" id="AOHZ01000014">
    <property type="protein sequence ID" value="ELY61232.1"/>
    <property type="molecule type" value="Genomic_DNA"/>
</dbReference>
<keyword evidence="2" id="KW-0813">Transport</keyword>
<dbReference type="Proteomes" id="UP000011602">
    <property type="component" value="Unassembled WGS sequence"/>
</dbReference>
<keyword evidence="7" id="KW-1185">Reference proteome</keyword>
<dbReference type="eggNOG" id="arCOG01534">
    <property type="taxonomic scope" value="Archaea"/>
</dbReference>
<evidence type="ECO:0000256" key="1">
    <source>
        <dbReference type="ARBA" id="ARBA00005695"/>
    </source>
</evidence>
<sequence>MKRNPTDPDDGVSRRSVLAAGAAGLSLSMSGCMDNVRSVVSRDGDEQLSLSILTVPTEDGRATAQIADHLEENLRTVGIDASTVIRSRSEFLEQSLIDGDFDIYVGRHPADYDPDFLYEALHSTYARANESGWQNPFGFASTLFDRRLEEQRRLDGDERRELFVDRSYNFLDTLAAEKPFDPICRPSEIRVARSDRFDGWDEDHRHLATRTGYLGLEPTDDDIERLTALVTDARPSRNVNPLSATVRERGTVVDLLYDSLGTVVYTDEGIEVASWLAESWTEVDRDEIGHPDDESNGDSKTDDEPDGDGKTDDESSGDKTPDDSDDKTTLEITLRDGCTFHSTDDDDDGEPVTARDVAFTYRFLEDTTLGQSSTPAPAPRYRGQTSAVDEVVVADDADDTLWLTVDGGRDVAERALTVPILPRHIWLPELEDRISDFDDFSVEQGEWSLVTTDSVEPIGSGPYRFESQSERSYLHLERFEDHFTLREDLEEDHLRGPLVDELRFSVEPNNQGAISRVENDSADLMSSSIDAHAIGRIPEDHDDVVRLEDDSWTFYHVGFNMRRTELGFRKAVCRLIDKEWIVENIFYDHAEPLATPVTDAWTPDRLAWDGEDPETPFIGTDGDVNVEAAHAMLESEGYTIDEDGAVLRRG</sequence>
<dbReference type="GO" id="GO:0015833">
    <property type="term" value="P:peptide transport"/>
    <property type="evidence" value="ECO:0007669"/>
    <property type="project" value="TreeGrafter"/>
</dbReference>
<dbReference type="OrthoDB" id="194307at2157"/>
<evidence type="ECO:0000256" key="4">
    <source>
        <dbReference type="SAM" id="MobiDB-lite"/>
    </source>
</evidence>
<dbReference type="PANTHER" id="PTHR30290">
    <property type="entry name" value="PERIPLASMIC BINDING COMPONENT OF ABC TRANSPORTER"/>
    <property type="match status" value="1"/>
</dbReference>
<dbReference type="InterPro" id="IPR039424">
    <property type="entry name" value="SBP_5"/>
</dbReference>
<evidence type="ECO:0000313" key="7">
    <source>
        <dbReference type="Proteomes" id="UP000011602"/>
    </source>
</evidence>
<feature type="domain" description="Solute-binding protein family 5" evidence="5">
    <location>
        <begin position="272"/>
        <end position="644"/>
    </location>
</feature>
<dbReference type="AlphaFoldDB" id="L9XHZ4"/>
<accession>L9XHZ4</accession>
<feature type="compositionally biased region" description="Basic and acidic residues" evidence="4">
    <location>
        <begin position="284"/>
        <end position="329"/>
    </location>
</feature>
<feature type="region of interest" description="Disordered" evidence="4">
    <location>
        <begin position="284"/>
        <end position="331"/>
    </location>
</feature>
<dbReference type="Gene3D" id="3.40.190.10">
    <property type="entry name" value="Periplasmic binding protein-like II"/>
    <property type="match status" value="1"/>
</dbReference>
<comment type="caution">
    <text evidence="6">The sequence shown here is derived from an EMBL/GenBank/DDBJ whole genome shotgun (WGS) entry which is preliminary data.</text>
</comment>
<evidence type="ECO:0000256" key="2">
    <source>
        <dbReference type="ARBA" id="ARBA00022448"/>
    </source>
</evidence>
<evidence type="ECO:0000313" key="6">
    <source>
        <dbReference type="EMBL" id="ELY61232.1"/>
    </source>
</evidence>
<name>L9XHZ4_9EURY</name>
<dbReference type="PATRIC" id="fig|1227499.3.peg.600"/>
<dbReference type="PROSITE" id="PS51257">
    <property type="entry name" value="PROKAR_LIPOPROTEIN"/>
    <property type="match status" value="1"/>
</dbReference>
<evidence type="ECO:0000256" key="3">
    <source>
        <dbReference type="ARBA" id="ARBA00022729"/>
    </source>
</evidence>
<dbReference type="Pfam" id="PF00496">
    <property type="entry name" value="SBP_bac_5"/>
    <property type="match status" value="1"/>
</dbReference>
<evidence type="ECO:0000259" key="5">
    <source>
        <dbReference type="Pfam" id="PF00496"/>
    </source>
</evidence>
<organism evidence="6 7">
    <name type="scientific">Natronolimnohabitans innermongolicus JCM 12255</name>
    <dbReference type="NCBI Taxonomy" id="1227499"/>
    <lineage>
        <taxon>Archaea</taxon>
        <taxon>Methanobacteriati</taxon>
        <taxon>Methanobacteriota</taxon>
        <taxon>Stenosarchaea group</taxon>
        <taxon>Halobacteria</taxon>
        <taxon>Halobacteriales</taxon>
        <taxon>Natrialbaceae</taxon>
        <taxon>Natronolimnohabitans</taxon>
    </lineage>
</organism>
<dbReference type="RefSeq" id="WP_007257895.1">
    <property type="nucleotide sequence ID" value="NZ_AOHZ01000014.1"/>
</dbReference>
<dbReference type="PANTHER" id="PTHR30290:SF9">
    <property type="entry name" value="OLIGOPEPTIDE-BINDING PROTEIN APPA"/>
    <property type="match status" value="1"/>
</dbReference>
<dbReference type="STRING" id="1227499.C493_02923"/>
<dbReference type="Gene3D" id="3.10.105.10">
    <property type="entry name" value="Dipeptide-binding Protein, Domain 3"/>
    <property type="match status" value="2"/>
</dbReference>
<protein>
    <submittedName>
        <fullName evidence="6">Family 5 extracellular solute-binding protein</fullName>
    </submittedName>
</protein>
<dbReference type="GO" id="GO:1904680">
    <property type="term" value="F:peptide transmembrane transporter activity"/>
    <property type="evidence" value="ECO:0007669"/>
    <property type="project" value="TreeGrafter"/>
</dbReference>
<gene>
    <name evidence="6" type="ORF">C493_02923</name>
</gene>
<proteinExistence type="inferred from homology"/>
<comment type="similarity">
    <text evidence="1">Belongs to the bacterial solute-binding protein 5 family.</text>
</comment>
<dbReference type="SUPFAM" id="SSF53850">
    <property type="entry name" value="Periplasmic binding protein-like II"/>
    <property type="match status" value="2"/>
</dbReference>
<dbReference type="InterPro" id="IPR000914">
    <property type="entry name" value="SBP_5_dom"/>
</dbReference>
<keyword evidence="3" id="KW-0732">Signal</keyword>